<evidence type="ECO:0000313" key="2">
    <source>
        <dbReference type="EMBL" id="KAF2759995.1"/>
    </source>
</evidence>
<dbReference type="Gene3D" id="2.170.270.10">
    <property type="entry name" value="SET domain"/>
    <property type="match status" value="1"/>
</dbReference>
<dbReference type="InterPro" id="IPR046341">
    <property type="entry name" value="SET_dom_sf"/>
</dbReference>
<organism evidence="2 3">
    <name type="scientific">Pseudovirgaria hyperparasitica</name>
    <dbReference type="NCBI Taxonomy" id="470096"/>
    <lineage>
        <taxon>Eukaryota</taxon>
        <taxon>Fungi</taxon>
        <taxon>Dikarya</taxon>
        <taxon>Ascomycota</taxon>
        <taxon>Pezizomycotina</taxon>
        <taxon>Dothideomycetes</taxon>
        <taxon>Dothideomycetes incertae sedis</taxon>
        <taxon>Acrospermales</taxon>
        <taxon>Acrospermaceae</taxon>
        <taxon>Pseudovirgaria</taxon>
    </lineage>
</organism>
<evidence type="ECO:0000259" key="1">
    <source>
        <dbReference type="PROSITE" id="PS50280"/>
    </source>
</evidence>
<feature type="domain" description="SET" evidence="1">
    <location>
        <begin position="108"/>
        <end position="241"/>
    </location>
</feature>
<dbReference type="OrthoDB" id="5792673at2759"/>
<gene>
    <name evidence="2" type="ORF">EJ05DRAFT_484870</name>
</gene>
<dbReference type="InterPro" id="IPR001214">
    <property type="entry name" value="SET_dom"/>
</dbReference>
<dbReference type="PROSITE" id="PS50280">
    <property type="entry name" value="SET"/>
    <property type="match status" value="1"/>
</dbReference>
<dbReference type="Proteomes" id="UP000799437">
    <property type="component" value="Unassembled WGS sequence"/>
</dbReference>
<sequence length="259" mass="28717">MTGCWKWTEERWKSVHPRSTLDYAVVHRRVATSYCSRMAHQRAKKPSNFSPKLVSSLQLPKSWPSNVTFIDQPIYSSLLLTDTKQALFKNISDEPHISITPHDRGPSQKVRITRISNISHPANGQCGLFAAQHLQPSAFILPYIGFVHGENDTDPVSDYDISLEREFGVAIDATNMGNEARFTNDYRGIASGPNAEFRDIWVDMGRGKLQQGVGIFVLAAGKAGKKSKGIAKGEEILVSYGKGFWAGRFDSPPLHDGVS</sequence>
<dbReference type="AlphaFoldDB" id="A0A6A6WBP4"/>
<evidence type="ECO:0000313" key="3">
    <source>
        <dbReference type="Proteomes" id="UP000799437"/>
    </source>
</evidence>
<reference evidence="2" key="1">
    <citation type="journal article" date="2020" name="Stud. Mycol.">
        <title>101 Dothideomycetes genomes: a test case for predicting lifestyles and emergence of pathogens.</title>
        <authorList>
            <person name="Haridas S."/>
            <person name="Albert R."/>
            <person name="Binder M."/>
            <person name="Bloem J."/>
            <person name="Labutti K."/>
            <person name="Salamov A."/>
            <person name="Andreopoulos B."/>
            <person name="Baker S."/>
            <person name="Barry K."/>
            <person name="Bills G."/>
            <person name="Bluhm B."/>
            <person name="Cannon C."/>
            <person name="Castanera R."/>
            <person name="Culley D."/>
            <person name="Daum C."/>
            <person name="Ezra D."/>
            <person name="Gonzalez J."/>
            <person name="Henrissat B."/>
            <person name="Kuo A."/>
            <person name="Liang C."/>
            <person name="Lipzen A."/>
            <person name="Lutzoni F."/>
            <person name="Magnuson J."/>
            <person name="Mondo S."/>
            <person name="Nolan M."/>
            <person name="Ohm R."/>
            <person name="Pangilinan J."/>
            <person name="Park H.-J."/>
            <person name="Ramirez L."/>
            <person name="Alfaro M."/>
            <person name="Sun H."/>
            <person name="Tritt A."/>
            <person name="Yoshinaga Y."/>
            <person name="Zwiers L.-H."/>
            <person name="Turgeon B."/>
            <person name="Goodwin S."/>
            <person name="Spatafora J."/>
            <person name="Crous P."/>
            <person name="Grigoriev I."/>
        </authorList>
    </citation>
    <scope>NUCLEOTIDE SEQUENCE</scope>
    <source>
        <strain evidence="2">CBS 121739</strain>
    </source>
</reference>
<protein>
    <recommendedName>
        <fullName evidence="1">SET domain-containing protein</fullName>
    </recommendedName>
</protein>
<dbReference type="EMBL" id="ML996569">
    <property type="protein sequence ID" value="KAF2759995.1"/>
    <property type="molecule type" value="Genomic_DNA"/>
</dbReference>
<dbReference type="SUPFAM" id="SSF82199">
    <property type="entry name" value="SET domain"/>
    <property type="match status" value="1"/>
</dbReference>
<dbReference type="RefSeq" id="XP_033602446.1">
    <property type="nucleotide sequence ID" value="XM_033745392.1"/>
</dbReference>
<keyword evidence="3" id="KW-1185">Reference proteome</keyword>
<accession>A0A6A6WBP4</accession>
<name>A0A6A6WBP4_9PEZI</name>
<proteinExistence type="predicted"/>
<dbReference type="GeneID" id="54486446"/>